<dbReference type="AlphaFoldDB" id="A0A5J4KZC5"/>
<comment type="caution">
    <text evidence="4">The sequence shown here is derived from an EMBL/GenBank/DDBJ whole genome shotgun (WGS) entry which is preliminary data.</text>
</comment>
<dbReference type="Proteomes" id="UP000326912">
    <property type="component" value="Unassembled WGS sequence"/>
</dbReference>
<dbReference type="PROSITE" id="PS51371">
    <property type="entry name" value="CBS"/>
    <property type="match status" value="2"/>
</dbReference>
<evidence type="ECO:0000313" key="5">
    <source>
        <dbReference type="Proteomes" id="UP000326912"/>
    </source>
</evidence>
<gene>
    <name evidence="4" type="ORF">KDW_59830</name>
</gene>
<dbReference type="EMBL" id="BKZW01000004">
    <property type="protein sequence ID" value="GER91821.1"/>
    <property type="molecule type" value="Genomic_DNA"/>
</dbReference>
<proteinExistence type="predicted"/>
<feature type="domain" description="CBS" evidence="3">
    <location>
        <begin position="17"/>
        <end position="87"/>
    </location>
</feature>
<accession>A0A5J4KZC5</accession>
<dbReference type="SMART" id="SM00116">
    <property type="entry name" value="CBS"/>
    <property type="match status" value="2"/>
</dbReference>
<name>A0A5J4KZC5_9CHLR</name>
<sequence length="245" mass="26820">MLLLVWGVYVMIVRDVMSTKLTTVEPDDTLAHAANLFRQYGFHNLPVTRRVHTSLEGGVRTTLSTCEGLLYAQDIDLAAAVSQREDERRPWQERRVVELMHSAAIRVTPAASVAAAAQMLVERGLSCLPVVEYKQVENEVRSILVGLLTRSDLLLALSRSMGAFEPGMQLDVALPHGNMVPLARTLALASELRVHIRSVQAAPLSDGTLDTATLRLGTINPMPLLIRLKEEGIQYSFGSPLAGSK</sequence>
<evidence type="ECO:0000256" key="2">
    <source>
        <dbReference type="PROSITE-ProRule" id="PRU00703"/>
    </source>
</evidence>
<evidence type="ECO:0000256" key="1">
    <source>
        <dbReference type="ARBA" id="ARBA00023122"/>
    </source>
</evidence>
<dbReference type="Pfam" id="PF00571">
    <property type="entry name" value="CBS"/>
    <property type="match status" value="2"/>
</dbReference>
<dbReference type="SUPFAM" id="SSF54631">
    <property type="entry name" value="CBS-domain pair"/>
    <property type="match status" value="1"/>
</dbReference>
<dbReference type="PANTHER" id="PTHR43080">
    <property type="entry name" value="CBS DOMAIN-CONTAINING PROTEIN CBSX3, MITOCHONDRIAL"/>
    <property type="match status" value="1"/>
</dbReference>
<keyword evidence="5" id="KW-1185">Reference proteome</keyword>
<dbReference type="InterPro" id="IPR046342">
    <property type="entry name" value="CBS_dom_sf"/>
</dbReference>
<dbReference type="PANTHER" id="PTHR43080:SF2">
    <property type="entry name" value="CBS DOMAIN-CONTAINING PROTEIN"/>
    <property type="match status" value="1"/>
</dbReference>
<dbReference type="InterPro" id="IPR051257">
    <property type="entry name" value="Diverse_CBS-Domain"/>
</dbReference>
<protein>
    <submittedName>
        <fullName evidence="4">Acetoin dehydrogenase</fullName>
    </submittedName>
</protein>
<keyword evidence="1 2" id="KW-0129">CBS domain</keyword>
<reference evidence="4 5" key="1">
    <citation type="submission" date="2019-10" db="EMBL/GenBank/DDBJ databases">
        <title>Dictyobacter vulcani sp. nov., within the class Ktedonobacteria, isolated from soil of volcanic Mt. Zao.</title>
        <authorList>
            <person name="Zheng Y."/>
            <person name="Wang C.M."/>
            <person name="Sakai Y."/>
            <person name="Abe K."/>
            <person name="Yokota A."/>
            <person name="Yabe S."/>
        </authorList>
    </citation>
    <scope>NUCLEOTIDE SEQUENCE [LARGE SCALE GENOMIC DNA]</scope>
    <source>
        <strain evidence="4 5">W12</strain>
    </source>
</reference>
<evidence type="ECO:0000313" key="4">
    <source>
        <dbReference type="EMBL" id="GER91821.1"/>
    </source>
</evidence>
<organism evidence="4 5">
    <name type="scientific">Dictyobacter vulcani</name>
    <dbReference type="NCBI Taxonomy" id="2607529"/>
    <lineage>
        <taxon>Bacteria</taxon>
        <taxon>Bacillati</taxon>
        <taxon>Chloroflexota</taxon>
        <taxon>Ktedonobacteria</taxon>
        <taxon>Ktedonobacterales</taxon>
        <taxon>Dictyobacteraceae</taxon>
        <taxon>Dictyobacter</taxon>
    </lineage>
</organism>
<dbReference type="InterPro" id="IPR000644">
    <property type="entry name" value="CBS_dom"/>
</dbReference>
<evidence type="ECO:0000259" key="3">
    <source>
        <dbReference type="PROSITE" id="PS51371"/>
    </source>
</evidence>
<feature type="domain" description="CBS" evidence="3">
    <location>
        <begin position="100"/>
        <end position="164"/>
    </location>
</feature>
<dbReference type="Gene3D" id="3.10.580.10">
    <property type="entry name" value="CBS-domain"/>
    <property type="match status" value="1"/>
</dbReference>